<dbReference type="Gene3D" id="3.30.70.1820">
    <property type="entry name" value="L1 transposable element, RRM domain"/>
    <property type="match status" value="1"/>
</dbReference>
<dbReference type="Proteomes" id="UP001066276">
    <property type="component" value="Chromosome 8"/>
</dbReference>
<dbReference type="EMBL" id="JANPWB010000012">
    <property type="protein sequence ID" value="KAJ1114895.1"/>
    <property type="molecule type" value="Genomic_DNA"/>
</dbReference>
<dbReference type="PANTHER" id="PTHR11505">
    <property type="entry name" value="L1 TRANSPOSABLE ELEMENT-RELATED"/>
    <property type="match status" value="1"/>
</dbReference>
<dbReference type="InterPro" id="IPR004244">
    <property type="entry name" value="Transposase_22"/>
</dbReference>
<protein>
    <submittedName>
        <fullName evidence="1">Uncharacterized protein</fullName>
    </submittedName>
</protein>
<name>A0AAV7NJ07_PLEWA</name>
<accession>A0AAV7NJ07</accession>
<evidence type="ECO:0000313" key="1">
    <source>
        <dbReference type="EMBL" id="KAJ1114895.1"/>
    </source>
</evidence>
<evidence type="ECO:0000313" key="2">
    <source>
        <dbReference type="Proteomes" id="UP001066276"/>
    </source>
</evidence>
<gene>
    <name evidence="1" type="ORF">NDU88_003125</name>
</gene>
<sequence>MQGAIRRVAKMCTKFAVSMGEAETRISKLEDDAVAHWEIKYSLKAQMEDTHWKLADLEYRSRQNNLRVLGIPEGVEGADPRRFVVNLFKEAFPDLV</sequence>
<keyword evidence="2" id="KW-1185">Reference proteome</keyword>
<dbReference type="AlphaFoldDB" id="A0AAV7NJ07"/>
<organism evidence="1 2">
    <name type="scientific">Pleurodeles waltl</name>
    <name type="common">Iberian ribbed newt</name>
    <dbReference type="NCBI Taxonomy" id="8319"/>
    <lineage>
        <taxon>Eukaryota</taxon>
        <taxon>Metazoa</taxon>
        <taxon>Chordata</taxon>
        <taxon>Craniata</taxon>
        <taxon>Vertebrata</taxon>
        <taxon>Euteleostomi</taxon>
        <taxon>Amphibia</taxon>
        <taxon>Batrachia</taxon>
        <taxon>Caudata</taxon>
        <taxon>Salamandroidea</taxon>
        <taxon>Salamandridae</taxon>
        <taxon>Pleurodelinae</taxon>
        <taxon>Pleurodeles</taxon>
    </lineage>
</organism>
<proteinExistence type="predicted"/>
<comment type="caution">
    <text evidence="1">The sequence shown here is derived from an EMBL/GenBank/DDBJ whole genome shotgun (WGS) entry which is preliminary data.</text>
</comment>
<reference evidence="1" key="1">
    <citation type="journal article" date="2022" name="bioRxiv">
        <title>Sequencing and chromosome-scale assembly of the giantPleurodeles waltlgenome.</title>
        <authorList>
            <person name="Brown T."/>
            <person name="Elewa A."/>
            <person name="Iarovenko S."/>
            <person name="Subramanian E."/>
            <person name="Araus A.J."/>
            <person name="Petzold A."/>
            <person name="Susuki M."/>
            <person name="Suzuki K.-i.T."/>
            <person name="Hayashi T."/>
            <person name="Toyoda A."/>
            <person name="Oliveira C."/>
            <person name="Osipova E."/>
            <person name="Leigh N.D."/>
            <person name="Simon A."/>
            <person name="Yun M.H."/>
        </authorList>
    </citation>
    <scope>NUCLEOTIDE SEQUENCE</scope>
    <source>
        <strain evidence="1">20211129_DDA</strain>
        <tissue evidence="1">Liver</tissue>
    </source>
</reference>